<name>A0A1I4WIH6_PSUAM</name>
<evidence type="ECO:0000313" key="3">
    <source>
        <dbReference type="EMBL" id="SFN13205.1"/>
    </source>
</evidence>
<proteinExistence type="predicted"/>
<dbReference type="STRING" id="260086.SAMN05216207_1008146"/>
<reference evidence="3 4" key="1">
    <citation type="submission" date="2016-10" db="EMBL/GenBank/DDBJ databases">
        <authorList>
            <person name="de Groot N.N."/>
        </authorList>
    </citation>
    <scope>NUCLEOTIDE SEQUENCE [LARGE SCALE GENOMIC DNA]</scope>
    <source>
        <strain evidence="3 4">CGMCC 4.1877</strain>
    </source>
</reference>
<dbReference type="RefSeq" id="WP_093340834.1">
    <property type="nucleotide sequence ID" value="NZ_FOUY01000008.1"/>
</dbReference>
<dbReference type="AlphaFoldDB" id="A0A1I4WIH6"/>
<protein>
    <submittedName>
        <fullName evidence="3">Uncharacterized protein</fullName>
    </submittedName>
</protein>
<dbReference type="Proteomes" id="UP000199614">
    <property type="component" value="Unassembled WGS sequence"/>
</dbReference>
<keyword evidence="1" id="KW-0175">Coiled coil</keyword>
<evidence type="ECO:0000256" key="2">
    <source>
        <dbReference type="SAM" id="MobiDB-lite"/>
    </source>
</evidence>
<sequence>MSAVERYREVVAELAGAVVELRERDADRAAELRRELHVAEQELRAASDTLTLARGMAELRWEAALQVMWSAEEPGKPRPRPDLRADPARHGQLEREADEALEALRASGDRRLFRLRRHDG</sequence>
<evidence type="ECO:0000256" key="1">
    <source>
        <dbReference type="SAM" id="Coils"/>
    </source>
</evidence>
<feature type="region of interest" description="Disordered" evidence="2">
    <location>
        <begin position="71"/>
        <end position="95"/>
    </location>
</feature>
<dbReference type="OrthoDB" id="9948966at2"/>
<feature type="coiled-coil region" evidence="1">
    <location>
        <begin position="4"/>
        <end position="49"/>
    </location>
</feature>
<accession>A0A1I4WIH6</accession>
<evidence type="ECO:0000313" key="4">
    <source>
        <dbReference type="Proteomes" id="UP000199614"/>
    </source>
</evidence>
<gene>
    <name evidence="3" type="ORF">SAMN05216207_1008146</name>
</gene>
<dbReference type="EMBL" id="FOUY01000008">
    <property type="protein sequence ID" value="SFN13205.1"/>
    <property type="molecule type" value="Genomic_DNA"/>
</dbReference>
<organism evidence="3 4">
    <name type="scientific">Pseudonocardia ammonioxydans</name>
    <dbReference type="NCBI Taxonomy" id="260086"/>
    <lineage>
        <taxon>Bacteria</taxon>
        <taxon>Bacillati</taxon>
        <taxon>Actinomycetota</taxon>
        <taxon>Actinomycetes</taxon>
        <taxon>Pseudonocardiales</taxon>
        <taxon>Pseudonocardiaceae</taxon>
        <taxon>Pseudonocardia</taxon>
    </lineage>
</organism>
<feature type="compositionally biased region" description="Basic and acidic residues" evidence="2">
    <location>
        <begin position="73"/>
        <end position="95"/>
    </location>
</feature>
<keyword evidence="4" id="KW-1185">Reference proteome</keyword>